<dbReference type="GO" id="GO:0003677">
    <property type="term" value="F:DNA binding"/>
    <property type="evidence" value="ECO:0007669"/>
    <property type="project" value="UniProtKB-KW"/>
</dbReference>
<dbReference type="SUPFAM" id="SSF81593">
    <property type="entry name" value="Nucleotidyltransferase substrate binding subunit/domain"/>
    <property type="match status" value="1"/>
</dbReference>
<protein>
    <submittedName>
        <fullName evidence="3">DNA-binding protein</fullName>
    </submittedName>
    <submittedName>
        <fullName evidence="2">HEPN domain-containing protein</fullName>
    </submittedName>
</protein>
<reference evidence="3 5" key="1">
    <citation type="journal article" date="2019" name="Nat. Microbiol.">
        <title>Expanding anaerobic alkane metabolism in the domain of Archaea.</title>
        <authorList>
            <person name="Wang Y."/>
            <person name="Wegener G."/>
            <person name="Hou J."/>
            <person name="Wang F."/>
            <person name="Xiao X."/>
        </authorList>
    </citation>
    <scope>NUCLEOTIDE SEQUENCE [LARGE SCALE GENOMIC DNA]</scope>
    <source>
        <strain evidence="3">WYZ-LMO11</strain>
    </source>
</reference>
<keyword evidence="3" id="KW-0238">DNA-binding</keyword>
<dbReference type="SMART" id="SM00748">
    <property type="entry name" value="HEPN"/>
    <property type="match status" value="1"/>
</dbReference>
<proteinExistence type="predicted"/>
<evidence type="ECO:0000313" key="2">
    <source>
        <dbReference type="EMBL" id="RZN57097.1"/>
    </source>
</evidence>
<reference evidence="2 4" key="2">
    <citation type="journal article" date="2019" name="Nat. Microbiol.">
        <title>Wide diversity of methane and short-chain alkane metabolisms in uncultured archaea.</title>
        <authorList>
            <person name="Borrel G."/>
            <person name="Adam P.S."/>
            <person name="McKay L.J."/>
            <person name="Chen L.X."/>
            <person name="Sierra-Garcia I.N."/>
            <person name="Sieber C.M."/>
            <person name="Letourneur Q."/>
            <person name="Ghozlane A."/>
            <person name="Andersen G.L."/>
            <person name="Li W.J."/>
            <person name="Hallam S.J."/>
            <person name="Muyzer G."/>
            <person name="de Oliveira V.M."/>
            <person name="Inskeep W.P."/>
            <person name="Banfield J.F."/>
            <person name="Gribaldo S."/>
        </authorList>
    </citation>
    <scope>NUCLEOTIDE SEQUENCE [LARGE SCALE GENOMIC DNA]</scope>
    <source>
        <strain evidence="2">Verst-YHS</strain>
    </source>
</reference>
<evidence type="ECO:0000313" key="4">
    <source>
        <dbReference type="Proteomes" id="UP000316080"/>
    </source>
</evidence>
<dbReference type="Proteomes" id="UP000317265">
    <property type="component" value="Unassembled WGS sequence"/>
</dbReference>
<sequence length="131" mass="15574">MRREILLWFQAAYEDLEDAKDAFNRRRWFRAAFFSQQCVGKALKSLFFILRREEPPKIHSVTELYLLLKESGFKIENEESLYILNKYYTVTRYPDAANGLPSQSVDMEEAQRAIKIAEMVIEECRKILEKK</sequence>
<evidence type="ECO:0000313" key="5">
    <source>
        <dbReference type="Proteomes" id="UP000317265"/>
    </source>
</evidence>
<dbReference type="Proteomes" id="UP000316080">
    <property type="component" value="Unassembled WGS sequence"/>
</dbReference>
<dbReference type="InterPro" id="IPR007842">
    <property type="entry name" value="HEPN_dom"/>
</dbReference>
<accession>A0A523BH94</accession>
<dbReference type="PROSITE" id="PS50910">
    <property type="entry name" value="HEPN"/>
    <property type="match status" value="1"/>
</dbReference>
<dbReference type="EMBL" id="QNVI01000011">
    <property type="protein sequence ID" value="TDA40304.1"/>
    <property type="molecule type" value="Genomic_DNA"/>
</dbReference>
<comment type="caution">
    <text evidence="3">The sequence shown here is derived from an EMBL/GenBank/DDBJ whole genome shotgun (WGS) entry which is preliminary data.</text>
</comment>
<name>A0A523BH94_9CREN</name>
<dbReference type="Pfam" id="PF05168">
    <property type="entry name" value="HEPN"/>
    <property type="match status" value="1"/>
</dbReference>
<organism evidence="3 5">
    <name type="scientific">Thermoproteota archaeon</name>
    <dbReference type="NCBI Taxonomy" id="2056631"/>
    <lineage>
        <taxon>Archaea</taxon>
        <taxon>Thermoproteota</taxon>
    </lineage>
</organism>
<evidence type="ECO:0000313" key="3">
    <source>
        <dbReference type="EMBL" id="TDA40304.1"/>
    </source>
</evidence>
<gene>
    <name evidence="3" type="ORF">DSO09_00920</name>
    <name evidence="2" type="ORF">EF809_01505</name>
</gene>
<dbReference type="Gene3D" id="1.20.120.330">
    <property type="entry name" value="Nucleotidyltransferases domain 2"/>
    <property type="match status" value="1"/>
</dbReference>
<evidence type="ECO:0000259" key="1">
    <source>
        <dbReference type="PROSITE" id="PS50910"/>
    </source>
</evidence>
<dbReference type="AlphaFoldDB" id="A0A523BH94"/>
<feature type="domain" description="HEPN" evidence="1">
    <location>
        <begin position="9"/>
        <end position="120"/>
    </location>
</feature>
<dbReference type="EMBL" id="RXIH01000012">
    <property type="protein sequence ID" value="RZN57097.1"/>
    <property type="molecule type" value="Genomic_DNA"/>
</dbReference>